<proteinExistence type="predicted"/>
<dbReference type="HOGENOM" id="CLU_093582_1_0_1"/>
<keyword evidence="1" id="KW-0472">Membrane</keyword>
<feature type="transmembrane region" description="Helical" evidence="1">
    <location>
        <begin position="32"/>
        <end position="53"/>
    </location>
</feature>
<evidence type="ECO:0000313" key="3">
    <source>
        <dbReference type="Proteomes" id="UP000001631"/>
    </source>
</evidence>
<dbReference type="STRING" id="447093.C0NM56"/>
<protein>
    <submittedName>
        <fullName evidence="2">Uncharacterized protein</fullName>
    </submittedName>
</protein>
<keyword evidence="1" id="KW-1133">Transmembrane helix</keyword>
<evidence type="ECO:0000313" key="2">
    <source>
        <dbReference type="EMBL" id="EEH07707.1"/>
    </source>
</evidence>
<organism evidence="2 3">
    <name type="scientific">Ajellomyces capsulatus (strain G186AR / H82 / ATCC MYA-2454 / RMSCC 2432)</name>
    <name type="common">Darling's disease fungus</name>
    <name type="synonym">Histoplasma capsulatum</name>
    <dbReference type="NCBI Taxonomy" id="447093"/>
    <lineage>
        <taxon>Eukaryota</taxon>
        <taxon>Fungi</taxon>
        <taxon>Dikarya</taxon>
        <taxon>Ascomycota</taxon>
        <taxon>Pezizomycotina</taxon>
        <taxon>Eurotiomycetes</taxon>
        <taxon>Eurotiomycetidae</taxon>
        <taxon>Onygenales</taxon>
        <taxon>Ajellomycetaceae</taxon>
        <taxon>Histoplasma</taxon>
    </lineage>
</organism>
<keyword evidence="3" id="KW-1185">Reference proteome</keyword>
<dbReference type="EMBL" id="GG663367">
    <property type="protein sequence ID" value="EEH07707.1"/>
    <property type="molecule type" value="Genomic_DNA"/>
</dbReference>
<dbReference type="InParanoid" id="C0NM56"/>
<dbReference type="Proteomes" id="UP000001631">
    <property type="component" value="Unassembled WGS sequence"/>
</dbReference>
<sequence>MGNMDERTKQIDADDFRKGLETLDNEMGRDPWICAFAPITLLSAGGFLAVSYLKNRESTSDLDYFLEPQWADDEDIKKPLRNAVSSTGKALDFVDGWANDDMAFFISYRSRQLLFEEAKKQNIVLWEGLNLRILAVPLEWALERKLRRIHNGMQDHKRDSDTSDALALLKTLRVRNGGPLVREYIRTLNMCSTEMLPDSATMDEIAAAYRRMYNEEAFT</sequence>
<evidence type="ECO:0000256" key="1">
    <source>
        <dbReference type="SAM" id="Phobius"/>
    </source>
</evidence>
<name>C0NM56_AJECG</name>
<dbReference type="RefSeq" id="XP_045288188.1">
    <property type="nucleotide sequence ID" value="XM_045431636.1"/>
</dbReference>
<dbReference type="AlphaFoldDB" id="C0NM56"/>
<reference evidence="2" key="1">
    <citation type="submission" date="2009-02" db="EMBL/GenBank/DDBJ databases">
        <title>The Genome Sequence of Ajellomyces capsulatus strain G186AR.</title>
        <authorList>
            <consortium name="The Broad Institute Genome Sequencing Platform"/>
            <person name="Champion M."/>
            <person name="Cuomo C."/>
            <person name="Ma L.-J."/>
            <person name="Henn M.R."/>
            <person name="Sil A."/>
            <person name="Goldman B."/>
            <person name="Young S.K."/>
            <person name="Kodira C.D."/>
            <person name="Zeng Q."/>
            <person name="Koehrsen M."/>
            <person name="Alvarado L."/>
            <person name="Berlin A."/>
            <person name="Borenstein D."/>
            <person name="Chen Z."/>
            <person name="Engels R."/>
            <person name="Freedman E."/>
            <person name="Gellesch M."/>
            <person name="Goldberg J."/>
            <person name="Griggs A."/>
            <person name="Gujja S."/>
            <person name="Heiman D."/>
            <person name="Hepburn T."/>
            <person name="Howarth C."/>
            <person name="Jen D."/>
            <person name="Larson L."/>
            <person name="Lewis B."/>
            <person name="Mehta T."/>
            <person name="Park D."/>
            <person name="Pearson M."/>
            <person name="Roberts A."/>
            <person name="Saif S."/>
            <person name="Shea T."/>
            <person name="Shenoy N."/>
            <person name="Sisk P."/>
            <person name="Stolte C."/>
            <person name="Sykes S."/>
            <person name="Walk T."/>
            <person name="White J."/>
            <person name="Yandava C."/>
            <person name="Klein B."/>
            <person name="McEwen J.G."/>
            <person name="Puccia R."/>
            <person name="Goldman G.H."/>
            <person name="Felipe M.S."/>
            <person name="Nino-Vega G."/>
            <person name="San-Blas G."/>
            <person name="Taylor J."/>
            <person name="Mendoza L."/>
            <person name="Galagan J."/>
            <person name="Nusbaum C."/>
            <person name="Birren B."/>
        </authorList>
    </citation>
    <scope>NUCLEOTIDE SEQUENCE</scope>
    <source>
        <strain evidence="2">G186AR</strain>
    </source>
</reference>
<dbReference type="GeneID" id="69037603"/>
<dbReference type="VEuPathDB" id="FungiDB:I7I50_11156"/>
<keyword evidence="1" id="KW-0812">Transmembrane</keyword>
<gene>
    <name evidence="2" type="ORF">HCBG_04587</name>
</gene>
<accession>C0NM56</accession>